<dbReference type="Pfam" id="PF24636">
    <property type="entry name" value="DUF7633"/>
    <property type="match status" value="1"/>
</dbReference>
<feature type="region of interest" description="Disordered" evidence="1">
    <location>
        <begin position="332"/>
        <end position="363"/>
    </location>
</feature>
<sequence length="439" mass="47073">MPSPPKVVDSVCMTTSGDLNETIAMPDNAIIIKSQTGRYVDFSVSQQWSDEVGLAIKSGLDTCIIKGNVTFGGSEDIRGECIEGFAAVTVVVYMDDAFEPDECEACDADDLTDVGGGYEFCAYRVEIPCEPMIVECGEPSSAPTGEPTQSPTSGPTTSPSVVPTGSSDSPTNLPSQFPTSLEQPEDGCPENPAVLIGSDGETMYPTMPIEITKQNVTHVHFKVTNTFGNTISSVFTEYNMGNFGETECLEEENVEKDSEVDIEFVGQCMVNAKISIVNVWMTDCSSAASFLDESDNAEVPECCHPGEPCRTVQYTFKLPCECPEVVTNASPTVSPVASTKSGAPVSQSRRDLAEVKNPVSVSTQEIESATNNAASNDNEDHFCVVEDYPCGPKGDKVHVCHYSARDGYKTFCVPEPDSDALRFYPKDYCGPCVGGYVSA</sequence>
<evidence type="ECO:0000313" key="3">
    <source>
        <dbReference type="EMBL" id="CAE0721295.1"/>
    </source>
</evidence>
<gene>
    <name evidence="3" type="ORF">PAUS00366_LOCUS14050</name>
</gene>
<organism evidence="3">
    <name type="scientific">Pseudo-nitzschia australis</name>
    <dbReference type="NCBI Taxonomy" id="44445"/>
    <lineage>
        <taxon>Eukaryota</taxon>
        <taxon>Sar</taxon>
        <taxon>Stramenopiles</taxon>
        <taxon>Ochrophyta</taxon>
        <taxon>Bacillariophyta</taxon>
        <taxon>Bacillariophyceae</taxon>
        <taxon>Bacillariophycidae</taxon>
        <taxon>Bacillariales</taxon>
        <taxon>Bacillariaceae</taxon>
        <taxon>Pseudo-nitzschia</taxon>
    </lineage>
</organism>
<proteinExistence type="predicted"/>
<protein>
    <recommendedName>
        <fullName evidence="2">DUF7633 domain-containing protein</fullName>
    </recommendedName>
</protein>
<dbReference type="EMBL" id="HBIX01019902">
    <property type="protein sequence ID" value="CAE0721295.1"/>
    <property type="molecule type" value="Transcribed_RNA"/>
</dbReference>
<feature type="compositionally biased region" description="Low complexity" evidence="1">
    <location>
        <begin position="143"/>
        <end position="171"/>
    </location>
</feature>
<dbReference type="AlphaFoldDB" id="A0A7S4EM03"/>
<evidence type="ECO:0000259" key="2">
    <source>
        <dbReference type="Pfam" id="PF24636"/>
    </source>
</evidence>
<reference evidence="3" key="1">
    <citation type="submission" date="2021-01" db="EMBL/GenBank/DDBJ databases">
        <authorList>
            <person name="Corre E."/>
            <person name="Pelletier E."/>
            <person name="Niang G."/>
            <person name="Scheremetjew M."/>
            <person name="Finn R."/>
            <person name="Kale V."/>
            <person name="Holt S."/>
            <person name="Cochrane G."/>
            <person name="Meng A."/>
            <person name="Brown T."/>
            <person name="Cohen L."/>
        </authorList>
    </citation>
    <scope>NUCLEOTIDE SEQUENCE</scope>
    <source>
        <strain evidence="3">10249 10 AB</strain>
    </source>
</reference>
<feature type="compositionally biased region" description="Polar residues" evidence="1">
    <location>
        <begin position="172"/>
        <end position="182"/>
    </location>
</feature>
<name>A0A7S4EM03_9STRA</name>
<accession>A0A7S4EM03</accession>
<dbReference type="InterPro" id="IPR056050">
    <property type="entry name" value="DUF7633"/>
</dbReference>
<evidence type="ECO:0000256" key="1">
    <source>
        <dbReference type="SAM" id="MobiDB-lite"/>
    </source>
</evidence>
<feature type="compositionally biased region" description="Polar residues" evidence="1">
    <location>
        <begin position="332"/>
        <end position="347"/>
    </location>
</feature>
<feature type="region of interest" description="Disordered" evidence="1">
    <location>
        <begin position="138"/>
        <end position="192"/>
    </location>
</feature>
<feature type="domain" description="DUF7633" evidence="2">
    <location>
        <begin position="204"/>
        <end position="317"/>
    </location>
</feature>